<dbReference type="InterPro" id="IPR008271">
    <property type="entry name" value="Ser/Thr_kinase_AS"/>
</dbReference>
<dbReference type="SMART" id="SM00248">
    <property type="entry name" value="ANK"/>
    <property type="match status" value="7"/>
</dbReference>
<dbReference type="SUPFAM" id="SSF81901">
    <property type="entry name" value="HCP-like"/>
    <property type="match status" value="1"/>
</dbReference>
<dbReference type="PROSITE" id="PS50011">
    <property type="entry name" value="PROTEIN_KINASE_DOM"/>
    <property type="match status" value="1"/>
</dbReference>
<dbReference type="PANTHER" id="PTHR24198:SF165">
    <property type="entry name" value="ANKYRIN REPEAT-CONTAINING PROTEIN-RELATED"/>
    <property type="match status" value="1"/>
</dbReference>
<accession>A0A2J6TFC8</accession>
<dbReference type="Gene3D" id="1.10.510.10">
    <property type="entry name" value="Transferase(Phosphotransferase) domain 1"/>
    <property type="match status" value="1"/>
</dbReference>
<keyword evidence="8" id="KW-1185">Reference proteome</keyword>
<feature type="repeat" description="ANK" evidence="3">
    <location>
        <begin position="1048"/>
        <end position="1080"/>
    </location>
</feature>
<dbReference type="GeneID" id="36580405"/>
<dbReference type="OrthoDB" id="3253298at2759"/>
<feature type="transmembrane region" description="Helical" evidence="5">
    <location>
        <begin position="1356"/>
        <end position="1380"/>
    </location>
</feature>
<organism evidence="7 8">
    <name type="scientific">Hyaloscypha bicolor E</name>
    <dbReference type="NCBI Taxonomy" id="1095630"/>
    <lineage>
        <taxon>Eukaryota</taxon>
        <taxon>Fungi</taxon>
        <taxon>Dikarya</taxon>
        <taxon>Ascomycota</taxon>
        <taxon>Pezizomycotina</taxon>
        <taxon>Leotiomycetes</taxon>
        <taxon>Helotiales</taxon>
        <taxon>Hyaloscyphaceae</taxon>
        <taxon>Hyaloscypha</taxon>
        <taxon>Hyaloscypha bicolor</taxon>
    </lineage>
</organism>
<feature type="compositionally biased region" description="Polar residues" evidence="4">
    <location>
        <begin position="1"/>
        <end position="11"/>
    </location>
</feature>
<keyword evidence="5" id="KW-0472">Membrane</keyword>
<dbReference type="SMART" id="SM00671">
    <property type="entry name" value="SEL1"/>
    <property type="match status" value="1"/>
</dbReference>
<keyword evidence="1" id="KW-0677">Repeat</keyword>
<dbReference type="GO" id="GO:0004672">
    <property type="term" value="F:protein kinase activity"/>
    <property type="evidence" value="ECO:0007669"/>
    <property type="project" value="InterPro"/>
</dbReference>
<dbReference type="SMART" id="SM00220">
    <property type="entry name" value="S_TKc"/>
    <property type="match status" value="1"/>
</dbReference>
<feature type="region of interest" description="Disordered" evidence="4">
    <location>
        <begin position="322"/>
        <end position="352"/>
    </location>
</feature>
<dbReference type="SUPFAM" id="SSF56112">
    <property type="entry name" value="Protein kinase-like (PK-like)"/>
    <property type="match status" value="1"/>
</dbReference>
<protein>
    <recommendedName>
        <fullName evidence="6">Protein kinase domain-containing protein</fullName>
    </recommendedName>
</protein>
<dbReference type="Gene3D" id="1.25.40.10">
    <property type="entry name" value="Tetratricopeptide repeat domain"/>
    <property type="match status" value="1"/>
</dbReference>
<evidence type="ECO:0000256" key="4">
    <source>
        <dbReference type="SAM" id="MobiDB-lite"/>
    </source>
</evidence>
<evidence type="ECO:0000256" key="3">
    <source>
        <dbReference type="PROSITE-ProRule" id="PRU00023"/>
    </source>
</evidence>
<evidence type="ECO:0000313" key="7">
    <source>
        <dbReference type="EMBL" id="PMD61737.1"/>
    </source>
</evidence>
<reference evidence="7 8" key="1">
    <citation type="submission" date="2016-04" db="EMBL/GenBank/DDBJ databases">
        <title>A degradative enzymes factory behind the ericoid mycorrhizal symbiosis.</title>
        <authorList>
            <consortium name="DOE Joint Genome Institute"/>
            <person name="Martino E."/>
            <person name="Morin E."/>
            <person name="Grelet G."/>
            <person name="Kuo A."/>
            <person name="Kohler A."/>
            <person name="Daghino S."/>
            <person name="Barry K."/>
            <person name="Choi C."/>
            <person name="Cichocki N."/>
            <person name="Clum A."/>
            <person name="Copeland A."/>
            <person name="Hainaut M."/>
            <person name="Haridas S."/>
            <person name="Labutti K."/>
            <person name="Lindquist E."/>
            <person name="Lipzen A."/>
            <person name="Khouja H.-R."/>
            <person name="Murat C."/>
            <person name="Ohm R."/>
            <person name="Olson A."/>
            <person name="Spatafora J."/>
            <person name="Veneault-Fourrey C."/>
            <person name="Henrissat B."/>
            <person name="Grigoriev I."/>
            <person name="Martin F."/>
            <person name="Perotto S."/>
        </authorList>
    </citation>
    <scope>NUCLEOTIDE SEQUENCE [LARGE SCALE GENOMIC DNA]</scope>
    <source>
        <strain evidence="7 8">E</strain>
    </source>
</reference>
<dbReference type="InterPro" id="IPR000719">
    <property type="entry name" value="Prot_kinase_dom"/>
</dbReference>
<dbReference type="InterPro" id="IPR036770">
    <property type="entry name" value="Ankyrin_rpt-contain_sf"/>
</dbReference>
<keyword evidence="2 3" id="KW-0040">ANK repeat</keyword>
<feature type="repeat" description="ANK" evidence="3">
    <location>
        <begin position="702"/>
        <end position="734"/>
    </location>
</feature>
<feature type="transmembrane region" description="Helical" evidence="5">
    <location>
        <begin position="1430"/>
        <end position="1454"/>
    </location>
</feature>
<feature type="region of interest" description="Disordered" evidence="4">
    <location>
        <begin position="47"/>
        <end position="72"/>
    </location>
</feature>
<dbReference type="GO" id="GO:0005524">
    <property type="term" value="F:ATP binding"/>
    <property type="evidence" value="ECO:0007669"/>
    <property type="project" value="InterPro"/>
</dbReference>
<dbReference type="Pfam" id="PF00069">
    <property type="entry name" value="Pkinase"/>
    <property type="match status" value="1"/>
</dbReference>
<evidence type="ECO:0000256" key="5">
    <source>
        <dbReference type="SAM" id="Phobius"/>
    </source>
</evidence>
<evidence type="ECO:0000259" key="6">
    <source>
        <dbReference type="PROSITE" id="PS50011"/>
    </source>
</evidence>
<dbReference type="InterPro" id="IPR011990">
    <property type="entry name" value="TPR-like_helical_dom_sf"/>
</dbReference>
<feature type="transmembrane region" description="Helical" evidence="5">
    <location>
        <begin position="1392"/>
        <end position="1409"/>
    </location>
</feature>
<evidence type="ECO:0000256" key="1">
    <source>
        <dbReference type="ARBA" id="ARBA00022737"/>
    </source>
</evidence>
<proteinExistence type="predicted"/>
<dbReference type="InParanoid" id="A0A2J6TFC8"/>
<dbReference type="PROSITE" id="PS50297">
    <property type="entry name" value="ANK_REP_REGION"/>
    <property type="match status" value="3"/>
</dbReference>
<evidence type="ECO:0000313" key="8">
    <source>
        <dbReference type="Proteomes" id="UP000235371"/>
    </source>
</evidence>
<keyword evidence="5" id="KW-1133">Transmembrane helix</keyword>
<dbReference type="InterPro" id="IPR002110">
    <property type="entry name" value="Ankyrin_rpt"/>
</dbReference>
<keyword evidence="5" id="KW-0812">Transmembrane</keyword>
<dbReference type="RefSeq" id="XP_024738641.1">
    <property type="nucleotide sequence ID" value="XM_024872324.1"/>
</dbReference>
<dbReference type="SUPFAM" id="SSF48403">
    <property type="entry name" value="Ankyrin repeat"/>
    <property type="match status" value="1"/>
</dbReference>
<feature type="domain" description="Protein kinase" evidence="6">
    <location>
        <begin position="104"/>
        <end position="466"/>
    </location>
</feature>
<dbReference type="Proteomes" id="UP000235371">
    <property type="component" value="Unassembled WGS sequence"/>
</dbReference>
<feature type="region of interest" description="Disordered" evidence="4">
    <location>
        <begin position="1"/>
        <end position="31"/>
    </location>
</feature>
<dbReference type="Pfam" id="PF00023">
    <property type="entry name" value="Ank"/>
    <property type="match status" value="1"/>
</dbReference>
<dbReference type="CDD" id="cd00180">
    <property type="entry name" value="PKc"/>
    <property type="match status" value="1"/>
</dbReference>
<feature type="transmembrane region" description="Helical" evidence="5">
    <location>
        <begin position="1489"/>
        <end position="1506"/>
    </location>
</feature>
<dbReference type="InterPro" id="IPR011009">
    <property type="entry name" value="Kinase-like_dom_sf"/>
</dbReference>
<feature type="repeat" description="ANK" evidence="3">
    <location>
        <begin position="971"/>
        <end position="997"/>
    </location>
</feature>
<dbReference type="Pfam" id="PF12796">
    <property type="entry name" value="Ank_2"/>
    <property type="match status" value="2"/>
</dbReference>
<gene>
    <name evidence="7" type="ORF">K444DRAFT_378577</name>
</gene>
<dbReference type="PANTHER" id="PTHR24198">
    <property type="entry name" value="ANKYRIN REPEAT AND PROTEIN KINASE DOMAIN-CONTAINING PROTEIN"/>
    <property type="match status" value="1"/>
</dbReference>
<dbReference type="InterPro" id="IPR006597">
    <property type="entry name" value="Sel1-like"/>
</dbReference>
<dbReference type="PROSITE" id="PS50088">
    <property type="entry name" value="ANK_REPEAT"/>
    <property type="match status" value="3"/>
</dbReference>
<dbReference type="EMBL" id="KZ613786">
    <property type="protein sequence ID" value="PMD61737.1"/>
    <property type="molecule type" value="Genomic_DNA"/>
</dbReference>
<sequence>MATSAGSQNSLRDIENFPLQPMKPSVPSRIDRSYPSVTTVDHGRHWSQGTAISSVRTGRHQRSAEQPLSGFRGHDGPWTPLLSILRILQFWKVQSLGVGVSPMFHTRRLLGQGASFVVEEAVLPLPSTTLVGFRQLNVPDPTKNTEFTDHTGTKWSVPTQVAYKATAVDEARVGGQFSRQRLKDTLVDLQVVCHAPLHNHPNIVRLLGMAWLRDEDLSTIEDEPHAENYPLEWPTIVTERAPGGSLHNFLTSKTYTSSQVSLKVKWSLCLDVLCGLAALHSCGIAHGDIKTENTLVFENNTSTAQNWTAKLSDFGSSILHLNKSTPDGRSNEEFRGTPYYRPPELSSGPRRLPKDQVRSADIWCWGMLVWEVMLNGFEEFYYYHDQDHVLHQIDYVKMDELRQNGNLNQRAVSSIAAVLRQSYHNENDSHQLGSLILGILQSVLENDPTRRPSANEIFRKLDSQSLGSRAIPPENAGGKLVKELDDLPFFDLTKHYYDMMKFKTIPPRVFDKLESLAKLNSMPDNPQIQSAAALQLAFCYSTGWGTEKNPALAVEHLNLAAKGGSKNAMELSARFPAAFGYNTASREEILPWLHQCARQGSRVAERDFTIMFPQEAKELRAEKIRLSRQHLEPILREWLLRYPGLIDSSPSRYQKDLGSTSSVSLLLSELAPREFSNFMIRLHNNAEACASYVKIVTTLNEEGDTPLLVAVKVGDFELARLLVSQMEELGVSQRDTTGATPLHWLSLFPFSETEDIVDMLLNAGLDPYQATTANTQVAGADYFLSEIAAGSTALDWATENDNVELVQYLVARTNALNASPTVRFDGVNASGDVLACAARYYSHETIRALCPTLNAEAINRFDTRGFSAFYYSVRPNLFERILRFVPGAVHAPSRTARNLEIEAIKMLLEVGSNMEIHKENFFNCLHVLASVDDVDIFKVVLEADLREGDPQKRLMNSYSNFRGKYFAGTRLGRTPLDVSIKEGNVHTVKLLLDAGADPAKCQLDRSSKGPVRHALHICAYAPWESAVPLAELIVGKDPSSVHAIHGFDKFTPLHEAAWAGQRNLIRFLLSNGSDLTPKSTLYTPLGAAIASRSITGVRVLAQAHHNAKKGLVATLDQKSWRFSALIYVTYCSAIMFLLNPGVSSFLTPRPGDDLRPGDEQSKLGASLHQFGCLDYPFSQTSRIILDILLRYYDKADFQWYPFATLWKQDLYPWYSSGLPQAVRLADLELFKMLIESGKFDPDYDFLVNVAVRQFIIMDLHIANDDKRVEMTNYLRHLQVKQFNSKWDALRSISHWPLRYYWRIQFHIWAQPKQRLANRIWDGLVSERMDEMGDPWRGRWNLSVQVTPYDEMIAVPIWLVTSCMTWFIFLVPMVITSALAARDPASQWSGTETGKLVGVVLLTLTVPYWNRIMRLGVVHYVNHRAGYPESYSTVLLQIAFGVIFLALVVYEIYLIDHENEQLQPLGPNYNNLTPLAREAVTQFSRFRTGLIIWFIFTQMIPMFWFILNRFRNLWFLRWPLKIYYMFTHEENVSIRRKEKILVYR</sequence>
<dbReference type="STRING" id="1095630.A0A2J6TFC8"/>
<evidence type="ECO:0000256" key="2">
    <source>
        <dbReference type="ARBA" id="ARBA00023043"/>
    </source>
</evidence>
<feature type="compositionally biased region" description="Polar residues" evidence="4">
    <location>
        <begin position="47"/>
        <end position="56"/>
    </location>
</feature>
<dbReference type="Gene3D" id="1.25.40.20">
    <property type="entry name" value="Ankyrin repeat-containing domain"/>
    <property type="match status" value="1"/>
</dbReference>
<name>A0A2J6TFC8_9HELO</name>
<dbReference type="PROSITE" id="PS00108">
    <property type="entry name" value="PROTEIN_KINASE_ST"/>
    <property type="match status" value="1"/>
</dbReference>